<dbReference type="STRING" id="413434.SAMN04488132_106103"/>
<feature type="transmembrane region" description="Helical" evidence="1">
    <location>
        <begin position="114"/>
        <end position="139"/>
    </location>
</feature>
<feature type="transmembrane region" description="Helical" evidence="1">
    <location>
        <begin position="23"/>
        <end position="46"/>
    </location>
</feature>
<dbReference type="SUPFAM" id="SSF103473">
    <property type="entry name" value="MFS general substrate transporter"/>
    <property type="match status" value="1"/>
</dbReference>
<name>A0A1T4PMI9_9BACT</name>
<keyword evidence="1" id="KW-1133">Transmembrane helix</keyword>
<keyword evidence="1" id="KW-0472">Membrane</keyword>
<organism evidence="2 3">
    <name type="scientific">Sediminibacterium ginsengisoli</name>
    <dbReference type="NCBI Taxonomy" id="413434"/>
    <lineage>
        <taxon>Bacteria</taxon>
        <taxon>Pseudomonadati</taxon>
        <taxon>Bacteroidota</taxon>
        <taxon>Chitinophagia</taxon>
        <taxon>Chitinophagales</taxon>
        <taxon>Chitinophagaceae</taxon>
        <taxon>Sediminibacterium</taxon>
    </lineage>
</organism>
<dbReference type="Proteomes" id="UP000190888">
    <property type="component" value="Unassembled WGS sequence"/>
</dbReference>
<dbReference type="InterPro" id="IPR036259">
    <property type="entry name" value="MFS_trans_sf"/>
</dbReference>
<evidence type="ECO:0000313" key="2">
    <source>
        <dbReference type="EMBL" id="SJZ92770.1"/>
    </source>
</evidence>
<dbReference type="RefSeq" id="WP_078831681.1">
    <property type="nucleotide sequence ID" value="NZ_FUWH01000006.1"/>
</dbReference>
<feature type="transmembrane region" description="Helical" evidence="1">
    <location>
        <begin position="232"/>
        <end position="250"/>
    </location>
</feature>
<keyword evidence="3" id="KW-1185">Reference proteome</keyword>
<dbReference type="Gene3D" id="1.20.1250.20">
    <property type="entry name" value="MFS general substrate transporter like domains"/>
    <property type="match status" value="1"/>
</dbReference>
<accession>A0A1T4PMI9</accession>
<feature type="transmembrane region" description="Helical" evidence="1">
    <location>
        <begin position="403"/>
        <end position="423"/>
    </location>
</feature>
<dbReference type="AlphaFoldDB" id="A0A1T4PMI9"/>
<evidence type="ECO:0000313" key="3">
    <source>
        <dbReference type="Proteomes" id="UP000190888"/>
    </source>
</evidence>
<feature type="transmembrane region" description="Helical" evidence="1">
    <location>
        <begin position="52"/>
        <end position="72"/>
    </location>
</feature>
<protein>
    <submittedName>
        <fullName evidence="2">ATP/ADP translocase</fullName>
    </submittedName>
</protein>
<feature type="transmembrane region" description="Helical" evidence="1">
    <location>
        <begin position="176"/>
        <end position="199"/>
    </location>
</feature>
<gene>
    <name evidence="2" type="ORF">SAMN04488132_106103</name>
</gene>
<feature type="transmembrane region" description="Helical" evidence="1">
    <location>
        <begin position="79"/>
        <end position="102"/>
    </location>
</feature>
<dbReference type="OrthoDB" id="9810708at2"/>
<feature type="transmembrane region" description="Helical" evidence="1">
    <location>
        <begin position="302"/>
        <end position="318"/>
    </location>
</feature>
<reference evidence="2 3" key="1">
    <citation type="submission" date="2017-02" db="EMBL/GenBank/DDBJ databases">
        <authorList>
            <person name="Peterson S.W."/>
        </authorList>
    </citation>
    <scope>NUCLEOTIDE SEQUENCE [LARGE SCALE GENOMIC DNA]</scope>
    <source>
        <strain evidence="2 3">DSM 22335</strain>
    </source>
</reference>
<evidence type="ECO:0000256" key="1">
    <source>
        <dbReference type="SAM" id="Phobius"/>
    </source>
</evidence>
<sequence>MALPKLGSAFHIRQAERYNFSQLFLQSFLTGLATSFFSVTTSSYFIKKLDASRLPLAYILSGVVGYLVIHLYKKLMSRYGLITAIVITNLLYILICGSLLYARLHDSSSQSLTQYVAFAGFVFIMPFSSLFALTFATLSLRLFDLGQSKRLIALVGLGEVIASILAYLMVPLLTTLMGTTAFLLLITMSAVLIGMIPLAKLVKANGERLRHVHANQAATTKVNFSFLLKDRYFMLIGIFTFFSVTAIYLADYSYLISVKFLSVENNIETAILVSVIFTVIKLGELSFSLFSSRFMSEYGMKISLLLLPLLLVLSSMLGVVSGSLFRSITFFIVAFLLLNKWLERVVRKGITNPALKVLYQVTEPAERAKVQTLIDGSLSQVSTMAAGLILLGLSLVFKKTELYVYLFVLAGACFIVYAIWLFFTQKMYHQYKEKIQLFLKGTGAKAIDGSEDIVPENFEITNPPDNTSFSELREMLKSIALDERKNSRNYLYEMARTYHSKAFKSVNGIDDPQLARKLSAALYAQEHYPARIAAIQYVQYLSPEEKLRVLRENYETLDHTLQYFLLRNVNSSPVQCSAEDRFYFTGLCRRCVRDILWIESTVNDLTELDNEKLQTALLDLREQQVFKLLQLFRILYDPGAVAIVENIWRNRVNLPENQVFAIELLENILEKNVKKIIIPLLEDIPLSAKKEKLREVFYFHNMDMADRLKDIVMKDFNLVDPYIKELAVRAYVQLTGDKNLARVFKSHPYLRLSSLCQDDQAALEKAQSLLREMEMPENVYHHKTFDMLLRWVARAENTRQEHATALQVNIEHLGNRFMVDCYGLNLLLEVKQQHSFNR</sequence>
<keyword evidence="1" id="KW-0812">Transmembrane</keyword>
<feature type="transmembrane region" description="Helical" evidence="1">
    <location>
        <begin position="151"/>
        <end position="170"/>
    </location>
</feature>
<dbReference type="EMBL" id="FUWH01000006">
    <property type="protein sequence ID" value="SJZ92770.1"/>
    <property type="molecule type" value="Genomic_DNA"/>
</dbReference>
<feature type="transmembrane region" description="Helical" evidence="1">
    <location>
        <begin position="377"/>
        <end position="397"/>
    </location>
</feature>
<dbReference type="CDD" id="cd06174">
    <property type="entry name" value="MFS"/>
    <property type="match status" value="1"/>
</dbReference>
<proteinExistence type="predicted"/>
<feature type="transmembrane region" description="Helical" evidence="1">
    <location>
        <begin position="270"/>
        <end position="290"/>
    </location>
</feature>